<reference evidence="3 4" key="1">
    <citation type="submission" date="2023-07" db="EMBL/GenBank/DDBJ databases">
        <title>Sequencing the genomes of 1000 actinobacteria strains.</title>
        <authorList>
            <person name="Klenk H.-P."/>
        </authorList>
    </citation>
    <scope>NUCLEOTIDE SEQUENCE [LARGE SCALE GENOMIC DNA]</scope>
    <source>
        <strain evidence="3 4">DSM 22966</strain>
    </source>
</reference>
<organism evidence="3 4">
    <name type="scientific">Enteractinococcus fodinae</name>
    <dbReference type="NCBI Taxonomy" id="684663"/>
    <lineage>
        <taxon>Bacteria</taxon>
        <taxon>Bacillati</taxon>
        <taxon>Actinomycetota</taxon>
        <taxon>Actinomycetes</taxon>
        <taxon>Micrococcales</taxon>
        <taxon>Micrococcaceae</taxon>
    </lineage>
</organism>
<comment type="similarity">
    <text evidence="1">Belongs to the cytidine and deoxycytidylate deaminase family.</text>
</comment>
<dbReference type="EC" id="3.5.4.5" evidence="3"/>
<dbReference type="NCBIfam" id="NF004064">
    <property type="entry name" value="PRK05578.1"/>
    <property type="match status" value="1"/>
</dbReference>
<accession>A0ABU2B1Z9</accession>
<dbReference type="SUPFAM" id="SSF53927">
    <property type="entry name" value="Cytidine deaminase-like"/>
    <property type="match status" value="1"/>
</dbReference>
<dbReference type="InterPro" id="IPR016193">
    <property type="entry name" value="Cytidine_deaminase-like"/>
</dbReference>
<dbReference type="RefSeq" id="WP_310174038.1">
    <property type="nucleotide sequence ID" value="NZ_BAABHE010000003.1"/>
</dbReference>
<dbReference type="GO" id="GO:0004126">
    <property type="term" value="F:cytidine deaminase activity"/>
    <property type="evidence" value="ECO:0007669"/>
    <property type="project" value="UniProtKB-EC"/>
</dbReference>
<dbReference type="Proteomes" id="UP001183794">
    <property type="component" value="Unassembled WGS sequence"/>
</dbReference>
<sequence length="128" mass="13321">MQAFEQLHAAASKILSRAYAPYSNHPVAAAALDAAGTIHTGINIENASFGLTQCAEGSMIAAWRLAAGEPLTHLVCLNQGGDYITPCGRCRQVLYEHAAPTLSIATANGPVTLAVLLPAAFGPHNLQD</sequence>
<evidence type="ECO:0000313" key="4">
    <source>
        <dbReference type="Proteomes" id="UP001183794"/>
    </source>
</evidence>
<dbReference type="Pfam" id="PF00383">
    <property type="entry name" value="dCMP_cyt_deam_1"/>
    <property type="match status" value="1"/>
</dbReference>
<dbReference type="PANTHER" id="PTHR11644">
    <property type="entry name" value="CYTIDINE DEAMINASE"/>
    <property type="match status" value="1"/>
</dbReference>
<dbReference type="CDD" id="cd01283">
    <property type="entry name" value="cytidine_deaminase"/>
    <property type="match status" value="1"/>
</dbReference>
<dbReference type="PROSITE" id="PS51747">
    <property type="entry name" value="CYT_DCMP_DEAMINASES_2"/>
    <property type="match status" value="1"/>
</dbReference>
<dbReference type="Gene3D" id="3.40.140.10">
    <property type="entry name" value="Cytidine Deaminase, domain 2"/>
    <property type="match status" value="1"/>
</dbReference>
<evidence type="ECO:0000256" key="1">
    <source>
        <dbReference type="ARBA" id="ARBA00006576"/>
    </source>
</evidence>
<dbReference type="PANTHER" id="PTHR11644:SF2">
    <property type="entry name" value="CYTIDINE DEAMINASE"/>
    <property type="match status" value="1"/>
</dbReference>
<gene>
    <name evidence="3" type="ORF">J2S62_001881</name>
</gene>
<comment type="caution">
    <text evidence="3">The sequence shown here is derived from an EMBL/GenBank/DDBJ whole genome shotgun (WGS) entry which is preliminary data.</text>
</comment>
<evidence type="ECO:0000259" key="2">
    <source>
        <dbReference type="PROSITE" id="PS51747"/>
    </source>
</evidence>
<keyword evidence="4" id="KW-1185">Reference proteome</keyword>
<evidence type="ECO:0000313" key="3">
    <source>
        <dbReference type="EMBL" id="MDR7347624.1"/>
    </source>
</evidence>
<keyword evidence="3" id="KW-0378">Hydrolase</keyword>
<dbReference type="InterPro" id="IPR002125">
    <property type="entry name" value="CMP_dCMP_dom"/>
</dbReference>
<feature type="domain" description="CMP/dCMP-type deaminase" evidence="2">
    <location>
        <begin position="2"/>
        <end position="124"/>
    </location>
</feature>
<protein>
    <submittedName>
        <fullName evidence="3">Cytidine deaminase</fullName>
        <ecNumber evidence="3">3.5.4.5</ecNumber>
    </submittedName>
</protein>
<proteinExistence type="inferred from homology"/>
<dbReference type="InterPro" id="IPR050202">
    <property type="entry name" value="Cyt/Deoxycyt_deaminase"/>
</dbReference>
<dbReference type="EMBL" id="JAVDYJ010000001">
    <property type="protein sequence ID" value="MDR7347624.1"/>
    <property type="molecule type" value="Genomic_DNA"/>
</dbReference>
<name>A0ABU2B1Z9_9MICC</name>